<sequence>MERLKHLISELKNTAPDDWWLNEVGSIIEDSDDFFLDELKAYGKALETLDECSWREFAKKASGYIKQDSRRRGKQQFINILNEVLAYEYLVSIGCSSVQFVPDSAESGSKKQPKSPDIQFLDNGETSFCEVKTIGVSEEELDRAEADEIYSSTVYYSLSDGFLNKLSSDINYAASQIPTNSSNNLIYVIVNFDDFVGLYYKEYEKQIRHHLLQAHESAQVYLRIGLRDRFSIHHRP</sequence>
<evidence type="ECO:0000313" key="2">
    <source>
        <dbReference type="Proteomes" id="UP001223547"/>
    </source>
</evidence>
<dbReference type="Proteomes" id="UP001223547">
    <property type="component" value="Unassembled WGS sequence"/>
</dbReference>
<gene>
    <name evidence="1" type="ORF">QQF73_11590</name>
</gene>
<proteinExistence type="predicted"/>
<keyword evidence="2" id="KW-1185">Reference proteome</keyword>
<evidence type="ECO:0008006" key="3">
    <source>
        <dbReference type="Google" id="ProtNLM"/>
    </source>
</evidence>
<accession>A0ABT7HD33</accession>
<dbReference type="RefSeq" id="WP_285368266.1">
    <property type="nucleotide sequence ID" value="NZ_JASSQD010000001.1"/>
</dbReference>
<organism evidence="1 2">
    <name type="scientific">Marinobacter albus</name>
    <dbReference type="NCBI Taxonomy" id="3030833"/>
    <lineage>
        <taxon>Bacteria</taxon>
        <taxon>Pseudomonadati</taxon>
        <taxon>Pseudomonadota</taxon>
        <taxon>Gammaproteobacteria</taxon>
        <taxon>Pseudomonadales</taxon>
        <taxon>Marinobacteraceae</taxon>
        <taxon>Marinobacter</taxon>
    </lineage>
</organism>
<comment type="caution">
    <text evidence="1">The sequence shown here is derived from an EMBL/GenBank/DDBJ whole genome shotgun (WGS) entry which is preliminary data.</text>
</comment>
<reference evidence="1 2" key="1">
    <citation type="submission" date="2023-05" db="EMBL/GenBank/DDBJ databases">
        <title>Marinobacter albus sp. nov., a marine bacterium isolated from sand in a coastal intertidal zone of huludao.</title>
        <authorList>
            <person name="Deng T."/>
        </authorList>
    </citation>
    <scope>NUCLEOTIDE SEQUENCE [LARGE SCALE GENOMIC DNA]</scope>
    <source>
        <strain evidence="1 2">M216</strain>
    </source>
</reference>
<evidence type="ECO:0000313" key="1">
    <source>
        <dbReference type="EMBL" id="MDK9558264.1"/>
    </source>
</evidence>
<name>A0ABT7HD33_9GAMM</name>
<dbReference type="EMBL" id="JASSQD010000001">
    <property type="protein sequence ID" value="MDK9558264.1"/>
    <property type="molecule type" value="Genomic_DNA"/>
</dbReference>
<protein>
    <recommendedName>
        <fullName evidence="3">Restriction endonuclease</fullName>
    </recommendedName>
</protein>